<sequence>MEAYRDQYATLFNNGRKVAVLAVSVDADTTLASWARENDFPMLFASDPGGTAGKRYLAFDAKNKVDNRSLYVIGPDGRIAFHTPNFRALSQAAYTELGAVVDRLSPPADDEDVGGQ</sequence>
<proteinExistence type="predicted"/>
<dbReference type="InterPro" id="IPR000866">
    <property type="entry name" value="AhpC/TSA"/>
</dbReference>
<name>A0A6J4L0H0_9BACT</name>
<evidence type="ECO:0000313" key="2">
    <source>
        <dbReference type="EMBL" id="CAA9319680.1"/>
    </source>
</evidence>
<feature type="domain" description="Alkyl hydroperoxide reductase subunit C/ Thiol specific antioxidant" evidence="1">
    <location>
        <begin position="2"/>
        <end position="81"/>
    </location>
</feature>
<protein>
    <recommendedName>
        <fullName evidence="1">Alkyl hydroperoxide reductase subunit C/ Thiol specific antioxidant domain-containing protein</fullName>
    </recommendedName>
</protein>
<evidence type="ECO:0000259" key="1">
    <source>
        <dbReference type="Pfam" id="PF00578"/>
    </source>
</evidence>
<accession>A0A6J4L0H0</accession>
<reference evidence="2" key="1">
    <citation type="submission" date="2020-02" db="EMBL/GenBank/DDBJ databases">
        <authorList>
            <person name="Meier V. D."/>
        </authorList>
    </citation>
    <scope>NUCLEOTIDE SEQUENCE</scope>
    <source>
        <strain evidence="2">AVDCRST_MAG40</strain>
    </source>
</reference>
<dbReference type="AlphaFoldDB" id="A0A6J4L0H0"/>
<dbReference type="GO" id="GO:0016491">
    <property type="term" value="F:oxidoreductase activity"/>
    <property type="evidence" value="ECO:0007669"/>
    <property type="project" value="InterPro"/>
</dbReference>
<dbReference type="InterPro" id="IPR036249">
    <property type="entry name" value="Thioredoxin-like_sf"/>
</dbReference>
<dbReference type="SUPFAM" id="SSF52833">
    <property type="entry name" value="Thioredoxin-like"/>
    <property type="match status" value="1"/>
</dbReference>
<dbReference type="GO" id="GO:0016209">
    <property type="term" value="F:antioxidant activity"/>
    <property type="evidence" value="ECO:0007669"/>
    <property type="project" value="InterPro"/>
</dbReference>
<organism evidence="2">
    <name type="scientific">uncultured Gemmatimonadaceae bacterium</name>
    <dbReference type="NCBI Taxonomy" id="246130"/>
    <lineage>
        <taxon>Bacteria</taxon>
        <taxon>Pseudomonadati</taxon>
        <taxon>Gemmatimonadota</taxon>
        <taxon>Gemmatimonadia</taxon>
        <taxon>Gemmatimonadales</taxon>
        <taxon>Gemmatimonadaceae</taxon>
        <taxon>environmental samples</taxon>
    </lineage>
</organism>
<dbReference type="Gene3D" id="3.40.30.10">
    <property type="entry name" value="Glutaredoxin"/>
    <property type="match status" value="1"/>
</dbReference>
<gene>
    <name evidence="2" type="ORF">AVDCRST_MAG40-1398</name>
</gene>
<dbReference type="Pfam" id="PF00578">
    <property type="entry name" value="AhpC-TSA"/>
    <property type="match status" value="1"/>
</dbReference>
<dbReference type="EMBL" id="CADCTX010000440">
    <property type="protein sequence ID" value="CAA9319680.1"/>
    <property type="molecule type" value="Genomic_DNA"/>
</dbReference>